<evidence type="ECO:0000256" key="1">
    <source>
        <dbReference type="SAM" id="SignalP"/>
    </source>
</evidence>
<dbReference type="Proteomes" id="UP000004662">
    <property type="component" value="Chromosome"/>
</dbReference>
<evidence type="ECO:0000313" key="3">
    <source>
        <dbReference type="Proteomes" id="UP000004662"/>
    </source>
</evidence>
<reference evidence="3" key="1">
    <citation type="journal article" date="2015" name="Genome Announc.">
        <title>High-Quality Draft Genome Sequence of Desulfovibrio carbinoliphilus FW-101-2B, an Organic Acid-Oxidizing Sulfate-Reducing Bacterium Isolated from Uranium(VI)-Contaminated Groundwater.</title>
        <authorList>
            <person name="Ramsay B.D."/>
            <person name="Hwang C."/>
            <person name="Woo H.L."/>
            <person name="Carroll S.L."/>
            <person name="Lucas S."/>
            <person name="Han J."/>
            <person name="Lapidus A.L."/>
            <person name="Cheng J.F."/>
            <person name="Goodwin L.A."/>
            <person name="Pitluck S."/>
            <person name="Peters L."/>
            <person name="Chertkov O."/>
            <person name="Held B."/>
            <person name="Detter J.C."/>
            <person name="Han C.S."/>
            <person name="Tapia R."/>
            <person name="Land M.L."/>
            <person name="Hauser L.J."/>
            <person name="Kyrpides N.C."/>
            <person name="Ivanova N.N."/>
            <person name="Mikhailova N."/>
            <person name="Pagani I."/>
            <person name="Woyke T."/>
            <person name="Arkin A.P."/>
            <person name="Dehal P."/>
            <person name="Chivian D."/>
            <person name="Criddle C.S."/>
            <person name="Wu W."/>
            <person name="Chakraborty R."/>
            <person name="Hazen T.C."/>
            <person name="Fields M.W."/>
        </authorList>
    </citation>
    <scope>NUCLEOTIDE SEQUENCE [LARGE SCALE GENOMIC DNA]</scope>
    <source>
        <strain evidence="3">FW-101-2B</strain>
    </source>
</reference>
<dbReference type="RefSeq" id="WP_009180739.1">
    <property type="nucleotide sequence ID" value="NZ_CM001368.1"/>
</dbReference>
<feature type="chain" id="PRO_5003503220" description="Lipoprotein" evidence="1">
    <location>
        <begin position="26"/>
        <end position="227"/>
    </location>
</feature>
<gene>
    <name evidence="2" type="ORF">DFW101_1326</name>
</gene>
<keyword evidence="3" id="KW-1185">Reference proteome</keyword>
<dbReference type="AlphaFoldDB" id="G7Q7M6"/>
<dbReference type="EMBL" id="CM001368">
    <property type="protein sequence ID" value="EHJ47335.1"/>
    <property type="molecule type" value="Genomic_DNA"/>
</dbReference>
<protein>
    <recommendedName>
        <fullName evidence="4">Lipoprotein</fullName>
    </recommendedName>
</protein>
<dbReference type="HOGENOM" id="CLU_1218213_0_0_7"/>
<organism evidence="2 3">
    <name type="scientific">Solidesulfovibrio carbinoliphilus subsp. oakridgensis</name>
    <dbReference type="NCBI Taxonomy" id="694327"/>
    <lineage>
        <taxon>Bacteria</taxon>
        <taxon>Pseudomonadati</taxon>
        <taxon>Thermodesulfobacteriota</taxon>
        <taxon>Desulfovibrionia</taxon>
        <taxon>Desulfovibrionales</taxon>
        <taxon>Desulfovibrionaceae</taxon>
        <taxon>Solidesulfovibrio</taxon>
    </lineage>
</organism>
<accession>G7Q7M6</accession>
<dbReference type="OrthoDB" id="5454769at2"/>
<name>G7Q7M6_9BACT</name>
<sequence>MFRSPSCWLPVAALCCLLATVPAQGAGGGETRDVSIPGTGLTLRVAPDIAVFPGKPAHPGDATLSVTVEALQAFPRNGVVTRAEVLAQRAALAAGQAQVADGGGGEAGLAEVVPLPTGGSAVIYPEYSEFEVCDLRFAMVAVFFTADRRITLRLSLPPAAIVRENPVFFGHDKANCGAAAVWKHPGPDLFKRFHEAAKAGRLGPSANAWYADFTAILASLRQKIPAG</sequence>
<proteinExistence type="predicted"/>
<feature type="signal peptide" evidence="1">
    <location>
        <begin position="1"/>
        <end position="25"/>
    </location>
</feature>
<evidence type="ECO:0008006" key="4">
    <source>
        <dbReference type="Google" id="ProtNLM"/>
    </source>
</evidence>
<keyword evidence="1" id="KW-0732">Signal</keyword>
<evidence type="ECO:0000313" key="2">
    <source>
        <dbReference type="EMBL" id="EHJ47335.1"/>
    </source>
</evidence>